<accession>A0A0D7X6U1</accession>
<proteinExistence type="predicted"/>
<dbReference type="EMBL" id="JTHP01000003">
    <property type="protein sequence ID" value="KJD47140.1"/>
    <property type="molecule type" value="Genomic_DNA"/>
</dbReference>
<dbReference type="PATRIC" id="fig|159743.3.peg.651"/>
<keyword evidence="1" id="KW-1133">Transmembrane helix</keyword>
<dbReference type="RefSeq" id="WP_044644727.1">
    <property type="nucleotide sequence ID" value="NZ_JTHP01000003.1"/>
</dbReference>
<feature type="transmembrane region" description="Helical" evidence="1">
    <location>
        <begin position="7"/>
        <end position="29"/>
    </location>
</feature>
<sequence>MNRRAAGVSFCFIATILFVSRYFIVTSGVVNYADVPLKRALVRLGDYDILLILSIVSLIIGVIYIIKGEIDKEK</sequence>
<evidence type="ECO:0000313" key="2">
    <source>
        <dbReference type="EMBL" id="KJD47140.1"/>
    </source>
</evidence>
<dbReference type="Proteomes" id="UP000032534">
    <property type="component" value="Unassembled WGS sequence"/>
</dbReference>
<dbReference type="AlphaFoldDB" id="A0A0D7X6U1"/>
<organism evidence="2 3">
    <name type="scientific">Paenibacillus terrae</name>
    <dbReference type="NCBI Taxonomy" id="159743"/>
    <lineage>
        <taxon>Bacteria</taxon>
        <taxon>Bacillati</taxon>
        <taxon>Bacillota</taxon>
        <taxon>Bacilli</taxon>
        <taxon>Bacillales</taxon>
        <taxon>Paenibacillaceae</taxon>
        <taxon>Paenibacillus</taxon>
    </lineage>
</organism>
<gene>
    <name evidence="2" type="ORF">QD47_03025</name>
</gene>
<feature type="transmembrane region" description="Helical" evidence="1">
    <location>
        <begin position="49"/>
        <end position="66"/>
    </location>
</feature>
<keyword evidence="3" id="KW-1185">Reference proteome</keyword>
<comment type="caution">
    <text evidence="2">The sequence shown here is derived from an EMBL/GenBank/DDBJ whole genome shotgun (WGS) entry which is preliminary data.</text>
</comment>
<evidence type="ECO:0000256" key="1">
    <source>
        <dbReference type="SAM" id="Phobius"/>
    </source>
</evidence>
<evidence type="ECO:0000313" key="3">
    <source>
        <dbReference type="Proteomes" id="UP000032534"/>
    </source>
</evidence>
<reference evidence="2 3" key="1">
    <citation type="submission" date="2014-11" db="EMBL/GenBank/DDBJ databases">
        <title>Draft Genome Sequences of Paenibacillus polymyxa NRRL B-30509 and Paenibacillus terrae NRRL B-30644, Strains from a Poultry Environment that Produce Tridecaptin A and Paenicidins.</title>
        <authorList>
            <person name="van Belkum M.J."/>
            <person name="Lohans C.T."/>
            <person name="Vederas J.C."/>
        </authorList>
    </citation>
    <scope>NUCLEOTIDE SEQUENCE [LARGE SCALE GENOMIC DNA]</scope>
    <source>
        <strain evidence="2 3">NRRL B-30644</strain>
    </source>
</reference>
<dbReference type="OrthoDB" id="2645700at2"/>
<protein>
    <submittedName>
        <fullName evidence="2">Uncharacterized protein</fullName>
    </submittedName>
</protein>
<name>A0A0D7X6U1_9BACL</name>
<keyword evidence="1" id="KW-0812">Transmembrane</keyword>
<keyword evidence="1" id="KW-0472">Membrane</keyword>